<feature type="region of interest" description="Disordered" evidence="1">
    <location>
        <begin position="635"/>
        <end position="666"/>
    </location>
</feature>
<feature type="compositionally biased region" description="Basic and acidic residues" evidence="1">
    <location>
        <begin position="160"/>
        <end position="171"/>
    </location>
</feature>
<evidence type="ECO:0000313" key="2">
    <source>
        <dbReference type="EMBL" id="KAK4218067.1"/>
    </source>
</evidence>
<gene>
    <name evidence="2" type="ORF">QBC37DRAFT_275568</name>
</gene>
<dbReference type="Proteomes" id="UP001301769">
    <property type="component" value="Unassembled WGS sequence"/>
</dbReference>
<keyword evidence="3" id="KW-1185">Reference proteome</keyword>
<evidence type="ECO:0000313" key="3">
    <source>
        <dbReference type="Proteomes" id="UP001301769"/>
    </source>
</evidence>
<reference evidence="2" key="1">
    <citation type="journal article" date="2023" name="Mol. Phylogenet. Evol.">
        <title>Genome-scale phylogeny and comparative genomics of the fungal order Sordariales.</title>
        <authorList>
            <person name="Hensen N."/>
            <person name="Bonometti L."/>
            <person name="Westerberg I."/>
            <person name="Brannstrom I.O."/>
            <person name="Guillou S."/>
            <person name="Cros-Aarteil S."/>
            <person name="Calhoun S."/>
            <person name="Haridas S."/>
            <person name="Kuo A."/>
            <person name="Mondo S."/>
            <person name="Pangilinan J."/>
            <person name="Riley R."/>
            <person name="LaButti K."/>
            <person name="Andreopoulos B."/>
            <person name="Lipzen A."/>
            <person name="Chen C."/>
            <person name="Yan M."/>
            <person name="Daum C."/>
            <person name="Ng V."/>
            <person name="Clum A."/>
            <person name="Steindorff A."/>
            <person name="Ohm R.A."/>
            <person name="Martin F."/>
            <person name="Silar P."/>
            <person name="Natvig D.O."/>
            <person name="Lalanne C."/>
            <person name="Gautier V."/>
            <person name="Ament-Velasquez S.L."/>
            <person name="Kruys A."/>
            <person name="Hutchinson M.I."/>
            <person name="Powell A.J."/>
            <person name="Barry K."/>
            <person name="Miller A.N."/>
            <person name="Grigoriev I.V."/>
            <person name="Debuchy R."/>
            <person name="Gladieux P."/>
            <person name="Hiltunen Thoren M."/>
            <person name="Johannesson H."/>
        </authorList>
    </citation>
    <scope>NUCLEOTIDE SEQUENCE</scope>
    <source>
        <strain evidence="2">PSN293</strain>
    </source>
</reference>
<dbReference type="AlphaFoldDB" id="A0AAN6YKX1"/>
<sequence>MTYSLSPSRTRHASLHHNNTANTSTTSDLAQPSTQPWTATRCHRLLRPLLTHLSSLRKDKARRSLAAQEDANANIAKRRRDASDSACYRPEKRPCRKYSGRASRNVDWEDATPQKPSQSSRRRRVQCTKPASSRQEVVLPTPFLRRVKNHALSSPPGRSQMDDHTSEEEPRTTNTGSGTRCAHQQTCSKGKCAFEVELAQLKASADSARHGLYKSIFHAFDALLRSTSASKYPSPAAPKSFLAMCLRKVPDYVAELEYWDQKDAQEQGIKSDKQISFEVYTELEGFNGVSDGWRHLCAVVRAHGVRFIREAILEEQLFEGAFTDLLLRLALEYMPLMDCVGMIDAYTQRPYPRAMTADDSLFTTEGLHPLRILKICDERAAPGTPFLATKLAELLSMELLPAKWILTKEFKALWVSTAGLVVKRQYRKDVIDFIITTLSNMCTLVSNSERLAGRMKEDEQPWDKAQNTLIGAIAALTSITLLLQDGASSTERTELVGNRIKFIVDSCLRGQEPIHIGAYLLNLCAYLIFKTEPSLLRVHAAWERLRKDKGHEEWTRQCDATAVFVSSVAYYCSRGAHLSPTESLARLCDELEKLHLPGNPFDKLRMDAAFSLADQTGDLRDLAFAEDLKAKMKKTMATTGQRHNTSKAKQQRVAAGASNPDETPLAGGFRWDEGISEWVNVSPVPVPPRRRTRR</sequence>
<feature type="compositionally biased region" description="Polar residues" evidence="1">
    <location>
        <begin position="172"/>
        <end position="182"/>
    </location>
</feature>
<proteinExistence type="predicted"/>
<reference evidence="2" key="2">
    <citation type="submission" date="2023-05" db="EMBL/GenBank/DDBJ databases">
        <authorList>
            <consortium name="Lawrence Berkeley National Laboratory"/>
            <person name="Steindorff A."/>
            <person name="Hensen N."/>
            <person name="Bonometti L."/>
            <person name="Westerberg I."/>
            <person name="Brannstrom I.O."/>
            <person name="Guillou S."/>
            <person name="Cros-Aarteil S."/>
            <person name="Calhoun S."/>
            <person name="Haridas S."/>
            <person name="Kuo A."/>
            <person name="Mondo S."/>
            <person name="Pangilinan J."/>
            <person name="Riley R."/>
            <person name="Labutti K."/>
            <person name="Andreopoulos B."/>
            <person name="Lipzen A."/>
            <person name="Chen C."/>
            <person name="Yanf M."/>
            <person name="Daum C."/>
            <person name="Ng V."/>
            <person name="Clum A."/>
            <person name="Ohm R."/>
            <person name="Martin F."/>
            <person name="Silar P."/>
            <person name="Natvig D."/>
            <person name="Lalanne C."/>
            <person name="Gautier V."/>
            <person name="Ament-Velasquez S.L."/>
            <person name="Kruys A."/>
            <person name="Hutchinson M.I."/>
            <person name="Powell A.J."/>
            <person name="Barry K."/>
            <person name="Miller A.N."/>
            <person name="Grigoriev I.V."/>
            <person name="Debuchy R."/>
            <person name="Gladieux P."/>
            <person name="Thoren M.H."/>
            <person name="Johannesson H."/>
        </authorList>
    </citation>
    <scope>NUCLEOTIDE SEQUENCE</scope>
    <source>
        <strain evidence="2">PSN293</strain>
    </source>
</reference>
<feature type="non-terminal residue" evidence="2">
    <location>
        <position position="694"/>
    </location>
</feature>
<feature type="region of interest" description="Disordered" evidence="1">
    <location>
        <begin position="64"/>
        <end position="182"/>
    </location>
</feature>
<evidence type="ECO:0000256" key="1">
    <source>
        <dbReference type="SAM" id="MobiDB-lite"/>
    </source>
</evidence>
<feature type="region of interest" description="Disordered" evidence="1">
    <location>
        <begin position="1"/>
        <end position="36"/>
    </location>
</feature>
<accession>A0AAN6YKX1</accession>
<feature type="compositionally biased region" description="Low complexity" evidence="1">
    <location>
        <begin position="16"/>
        <end position="30"/>
    </location>
</feature>
<name>A0AAN6YKX1_9PEZI</name>
<organism evidence="2 3">
    <name type="scientific">Rhypophila decipiens</name>
    <dbReference type="NCBI Taxonomy" id="261697"/>
    <lineage>
        <taxon>Eukaryota</taxon>
        <taxon>Fungi</taxon>
        <taxon>Dikarya</taxon>
        <taxon>Ascomycota</taxon>
        <taxon>Pezizomycotina</taxon>
        <taxon>Sordariomycetes</taxon>
        <taxon>Sordariomycetidae</taxon>
        <taxon>Sordariales</taxon>
        <taxon>Naviculisporaceae</taxon>
        <taxon>Rhypophila</taxon>
    </lineage>
</organism>
<protein>
    <submittedName>
        <fullName evidence="2">Uncharacterized protein</fullName>
    </submittedName>
</protein>
<dbReference type="EMBL" id="MU858055">
    <property type="protein sequence ID" value="KAK4218067.1"/>
    <property type="molecule type" value="Genomic_DNA"/>
</dbReference>
<comment type="caution">
    <text evidence="2">The sequence shown here is derived from an EMBL/GenBank/DDBJ whole genome shotgun (WGS) entry which is preliminary data.</text>
</comment>